<protein>
    <recommendedName>
        <fullName evidence="1">Outer membrane protein beta-barrel domain-containing protein</fullName>
    </recommendedName>
</protein>
<dbReference type="AlphaFoldDB" id="A0A3B0U559"/>
<dbReference type="InterPro" id="IPR025665">
    <property type="entry name" value="Beta-barrel_OMP_2"/>
</dbReference>
<sequence length="284" mass="31497">MKKILLALIILFCYSKSQAQVKIHLGATTAMNSTFVLDKGLKEDPRYLSTATYKWAPVGLSFGIDLGKRFGLQLESIKAAQGQFYEVRDALDKVVGSRNFDMTYLQFPLMLKMMGGSDKAARMNFQIGPQLSIIQTGTEILKYAQSFQKIPDGVPPPVGAVLQADGTYDVPAVDEIISGTDDIQDAVYKFKETEIQLAAAIGLDIDIMRNFYLSTNIRANYSFTDMRGQDLIDLVQNGNVSEIFNQRANLAVGMQLGLHWMIGGTRRANAKDKKLRDAMKSDSE</sequence>
<proteinExistence type="predicted"/>
<reference evidence="2" key="1">
    <citation type="submission" date="2018-06" db="EMBL/GenBank/DDBJ databases">
        <authorList>
            <person name="Zhirakovskaya E."/>
        </authorList>
    </citation>
    <scope>NUCLEOTIDE SEQUENCE</scope>
</reference>
<dbReference type="Pfam" id="PF13568">
    <property type="entry name" value="OMP_b-brl_2"/>
    <property type="match status" value="1"/>
</dbReference>
<organism evidence="2">
    <name type="scientific">hydrothermal vent metagenome</name>
    <dbReference type="NCBI Taxonomy" id="652676"/>
    <lineage>
        <taxon>unclassified sequences</taxon>
        <taxon>metagenomes</taxon>
        <taxon>ecological metagenomes</taxon>
    </lineage>
</organism>
<accession>A0A3B0U559</accession>
<feature type="domain" description="Outer membrane protein beta-barrel" evidence="1">
    <location>
        <begin position="18"/>
        <end position="226"/>
    </location>
</feature>
<dbReference type="EMBL" id="UOES01000056">
    <property type="protein sequence ID" value="VAW26035.1"/>
    <property type="molecule type" value="Genomic_DNA"/>
</dbReference>
<name>A0A3B0U559_9ZZZZ</name>
<gene>
    <name evidence="2" type="ORF">MNBD_BACTEROID06-1</name>
</gene>
<evidence type="ECO:0000259" key="1">
    <source>
        <dbReference type="Pfam" id="PF13568"/>
    </source>
</evidence>
<evidence type="ECO:0000313" key="2">
    <source>
        <dbReference type="EMBL" id="VAW26035.1"/>
    </source>
</evidence>